<evidence type="ECO:0000313" key="1">
    <source>
        <dbReference type="EMBL" id="ELU07366.1"/>
    </source>
</evidence>
<dbReference type="AlphaFoldDB" id="R7UVD8"/>
<name>R7UVD8_CAPTE</name>
<dbReference type="EMBL" id="AMQN01043065">
    <property type="status" value="NOT_ANNOTATED_CDS"/>
    <property type="molecule type" value="Genomic_DNA"/>
</dbReference>
<evidence type="ECO:0000313" key="2">
    <source>
        <dbReference type="EnsemblMetazoa" id="CapteP190443"/>
    </source>
</evidence>
<evidence type="ECO:0000313" key="3">
    <source>
        <dbReference type="Proteomes" id="UP000014760"/>
    </source>
</evidence>
<dbReference type="HOGENOM" id="CLU_104032_0_0_1"/>
<feature type="non-terminal residue" evidence="1">
    <location>
        <position position="233"/>
    </location>
</feature>
<feature type="non-terminal residue" evidence="1">
    <location>
        <position position="1"/>
    </location>
</feature>
<accession>R7UVD8</accession>
<organism evidence="1">
    <name type="scientific">Capitella teleta</name>
    <name type="common">Polychaete worm</name>
    <dbReference type="NCBI Taxonomy" id="283909"/>
    <lineage>
        <taxon>Eukaryota</taxon>
        <taxon>Metazoa</taxon>
        <taxon>Spiralia</taxon>
        <taxon>Lophotrochozoa</taxon>
        <taxon>Annelida</taxon>
        <taxon>Polychaeta</taxon>
        <taxon>Sedentaria</taxon>
        <taxon>Scolecida</taxon>
        <taxon>Capitellidae</taxon>
        <taxon>Capitella</taxon>
    </lineage>
</organism>
<proteinExistence type="predicted"/>
<sequence>STVAMISSTQNLQVGSSMCCPTEEEVERLSASATIDMPSCKAPSDCLPGSMCCYGLCIAQAYQEDKDCCCPRDVPCDQRQQCRQNSDCMDMQVCCNSTGCDIAVCVDRPLPCAHLTTTTTAMSPPEVACCPEDMAGIHQAIQDGHLKKIACTDDGLCKEPGYLCCDGLCLPAAYQEHDEHCCCPELIDFDCMNIEHECLTDEDCDESQMHCCLETGCKFGTCIHYSKLEPCPF</sequence>
<protein>
    <submittedName>
        <fullName evidence="1 2">Uncharacterized protein</fullName>
    </submittedName>
</protein>
<reference evidence="3" key="1">
    <citation type="submission" date="2012-12" db="EMBL/GenBank/DDBJ databases">
        <authorList>
            <person name="Hellsten U."/>
            <person name="Grimwood J."/>
            <person name="Chapman J.A."/>
            <person name="Shapiro H."/>
            <person name="Aerts A."/>
            <person name="Otillar R.P."/>
            <person name="Terry A.Y."/>
            <person name="Boore J.L."/>
            <person name="Simakov O."/>
            <person name="Marletaz F."/>
            <person name="Cho S.-J."/>
            <person name="Edsinger-Gonzales E."/>
            <person name="Havlak P."/>
            <person name="Kuo D.-H."/>
            <person name="Larsson T."/>
            <person name="Lv J."/>
            <person name="Arendt D."/>
            <person name="Savage R."/>
            <person name="Osoegawa K."/>
            <person name="de Jong P."/>
            <person name="Lindberg D.R."/>
            <person name="Seaver E.C."/>
            <person name="Weisblat D.A."/>
            <person name="Putnam N.H."/>
            <person name="Grigoriev I.V."/>
            <person name="Rokhsar D.S."/>
        </authorList>
    </citation>
    <scope>NUCLEOTIDE SEQUENCE</scope>
    <source>
        <strain evidence="3">I ESC-2004</strain>
    </source>
</reference>
<keyword evidence="3" id="KW-1185">Reference proteome</keyword>
<dbReference type="EMBL" id="KB299991">
    <property type="protein sequence ID" value="ELU07366.1"/>
    <property type="molecule type" value="Genomic_DNA"/>
</dbReference>
<reference evidence="2" key="3">
    <citation type="submission" date="2015-06" db="UniProtKB">
        <authorList>
            <consortium name="EnsemblMetazoa"/>
        </authorList>
    </citation>
    <scope>IDENTIFICATION</scope>
</reference>
<gene>
    <name evidence="1" type="ORF">CAPTEDRAFT_190443</name>
</gene>
<dbReference type="Proteomes" id="UP000014760">
    <property type="component" value="Unassembled WGS sequence"/>
</dbReference>
<reference evidence="1 3" key="2">
    <citation type="journal article" date="2013" name="Nature">
        <title>Insights into bilaterian evolution from three spiralian genomes.</title>
        <authorList>
            <person name="Simakov O."/>
            <person name="Marletaz F."/>
            <person name="Cho S.J."/>
            <person name="Edsinger-Gonzales E."/>
            <person name="Havlak P."/>
            <person name="Hellsten U."/>
            <person name="Kuo D.H."/>
            <person name="Larsson T."/>
            <person name="Lv J."/>
            <person name="Arendt D."/>
            <person name="Savage R."/>
            <person name="Osoegawa K."/>
            <person name="de Jong P."/>
            <person name="Grimwood J."/>
            <person name="Chapman J.A."/>
            <person name="Shapiro H."/>
            <person name="Aerts A."/>
            <person name="Otillar R.P."/>
            <person name="Terry A.Y."/>
            <person name="Boore J.L."/>
            <person name="Grigoriev I.V."/>
            <person name="Lindberg D.R."/>
            <person name="Seaver E.C."/>
            <person name="Weisblat D.A."/>
            <person name="Putnam N.H."/>
            <person name="Rokhsar D.S."/>
        </authorList>
    </citation>
    <scope>NUCLEOTIDE SEQUENCE</scope>
    <source>
        <strain evidence="1 3">I ESC-2004</strain>
    </source>
</reference>
<dbReference type="EnsemblMetazoa" id="CapteT190443">
    <property type="protein sequence ID" value="CapteP190443"/>
    <property type="gene ID" value="CapteG190443"/>
</dbReference>